<organism evidence="2 3">
    <name type="scientific">Amycolatopsis vastitatis</name>
    <dbReference type="NCBI Taxonomy" id="1905142"/>
    <lineage>
        <taxon>Bacteria</taxon>
        <taxon>Bacillati</taxon>
        <taxon>Actinomycetota</taxon>
        <taxon>Actinomycetes</taxon>
        <taxon>Pseudonocardiales</taxon>
        <taxon>Pseudonocardiaceae</taxon>
        <taxon>Amycolatopsis</taxon>
    </lineage>
</organism>
<evidence type="ECO:0000313" key="3">
    <source>
        <dbReference type="Proteomes" id="UP000215199"/>
    </source>
</evidence>
<dbReference type="Proteomes" id="UP000215199">
    <property type="component" value="Unassembled WGS sequence"/>
</dbReference>
<comment type="caution">
    <text evidence="2">The sequence shown here is derived from an EMBL/GenBank/DDBJ whole genome shotgun (WGS) entry which is preliminary data.</text>
</comment>
<evidence type="ECO:0000256" key="1">
    <source>
        <dbReference type="SAM" id="MobiDB-lite"/>
    </source>
</evidence>
<dbReference type="AlphaFoldDB" id="A0A229SZE1"/>
<reference evidence="3" key="1">
    <citation type="submission" date="2017-07" db="EMBL/GenBank/DDBJ databases">
        <title>Comparative genome mining reveals phylogenetic distribution patterns of secondary metabolites in Amycolatopsis.</title>
        <authorList>
            <person name="Adamek M."/>
            <person name="Alanjary M."/>
            <person name="Sales-Ortells H."/>
            <person name="Goodfellow M."/>
            <person name="Bull A.T."/>
            <person name="Kalinowski J."/>
            <person name="Ziemert N."/>
        </authorList>
    </citation>
    <scope>NUCLEOTIDE SEQUENCE [LARGE SCALE GENOMIC DNA]</scope>
    <source>
        <strain evidence="3">H5</strain>
    </source>
</reference>
<dbReference type="EMBL" id="NMUL01000030">
    <property type="protein sequence ID" value="OXM63994.1"/>
    <property type="molecule type" value="Genomic_DNA"/>
</dbReference>
<feature type="region of interest" description="Disordered" evidence="1">
    <location>
        <begin position="27"/>
        <end position="55"/>
    </location>
</feature>
<gene>
    <name evidence="2" type="ORF">CF165_26925</name>
</gene>
<proteinExistence type="predicted"/>
<keyword evidence="3" id="KW-1185">Reference proteome</keyword>
<name>A0A229SZE1_9PSEU</name>
<protein>
    <submittedName>
        <fullName evidence="2">Uncharacterized protein</fullName>
    </submittedName>
</protein>
<accession>A0A229SZE1</accession>
<feature type="compositionally biased region" description="Basic and acidic residues" evidence="1">
    <location>
        <begin position="27"/>
        <end position="39"/>
    </location>
</feature>
<sequence length="687" mass="75657">MEDTEESQAETDADTLAARTIREHERRAYHSTHDEERVRAQSHHGTAVGKFTQTAREITNQTTYYGLERGNQAASGSLPEPYVKQKQATHSPPEEFERLLDILDEHRIAYVMGGKDTGRFTSACVALANRVGAGKVLSIAPGGGTSLPEIVDTPSVVEDGCGHVLELSSAESVTKQALAAVGGRLKTHEAYLVVIGPPARMVDSGLGDYAVGHSTPDARDVLERHLTQLIDDTYSKKCLESPALAEYLGTSPLPGEVRHLAVQLAEGRAKGAKPEEALDKLASRLRKHADDLLRVTKEAPAKAIEVRAHLRKLAFRIAYVLFHGNQLTVVSEVASSLYVALSPPGRPAPTSSLFDGGLESLLGGTTVLSPAGETGSEGRRSRAAGGNPALAEAVLSVVWSDYDQVRDRLLPWLLFLGGSPQDRIRIRAAYTAGRLLTYDFTYVYRNLVRGWALSPKLAHRQSAALAMEFAKDDPELTDRVRRQVRDWAYSESPRMRDAAARAYGTTLGRLLHTDALLHLRFIAENVVQTSSLAVPAAIAEIYQPETRDAVLAELGSWAESNQRAIKVQAARSMLLLARFDAVEDETWPALLHQNHYGDQSEDPLRNIWRTALSDPVTARTAWRTIAEWLVRADGRGELEDVTLAFASRILSEPPMRNRALWVCRNVWRENYQNLTIWDRLSAEIKKG</sequence>
<evidence type="ECO:0000313" key="2">
    <source>
        <dbReference type="EMBL" id="OXM63994.1"/>
    </source>
</evidence>